<organism evidence="2 3">
    <name type="scientific">Hucho hucho</name>
    <name type="common">huchen</name>
    <dbReference type="NCBI Taxonomy" id="62062"/>
    <lineage>
        <taxon>Eukaryota</taxon>
        <taxon>Metazoa</taxon>
        <taxon>Chordata</taxon>
        <taxon>Craniata</taxon>
        <taxon>Vertebrata</taxon>
        <taxon>Euteleostomi</taxon>
        <taxon>Actinopterygii</taxon>
        <taxon>Neopterygii</taxon>
        <taxon>Teleostei</taxon>
        <taxon>Protacanthopterygii</taxon>
        <taxon>Salmoniformes</taxon>
        <taxon>Salmonidae</taxon>
        <taxon>Salmoninae</taxon>
        <taxon>Hucho</taxon>
    </lineage>
</organism>
<feature type="region of interest" description="Disordered" evidence="1">
    <location>
        <begin position="89"/>
        <end position="229"/>
    </location>
</feature>
<evidence type="ECO:0000313" key="2">
    <source>
        <dbReference type="Ensembl" id="ENSHHUP00000021041.1"/>
    </source>
</evidence>
<keyword evidence="3" id="KW-1185">Reference proteome</keyword>
<proteinExistence type="predicted"/>
<dbReference type="PANTHER" id="PTHR15180">
    <property type="entry name" value="GENERAL TRANSCRIPTION FACTOR 3C POLYPEPTIDE 1"/>
    <property type="match status" value="1"/>
</dbReference>
<feature type="compositionally biased region" description="Basic residues" evidence="1">
    <location>
        <begin position="159"/>
        <end position="175"/>
    </location>
</feature>
<dbReference type="AlphaFoldDB" id="A0A4W5L6C5"/>
<dbReference type="Ensembl" id="ENSHHUT00000021833.1">
    <property type="protein sequence ID" value="ENSHHUP00000021041.1"/>
    <property type="gene ID" value="ENSHHUG00000013156.1"/>
</dbReference>
<dbReference type="GO" id="GO:0000127">
    <property type="term" value="C:transcription factor TFIIIC complex"/>
    <property type="evidence" value="ECO:0007669"/>
    <property type="project" value="InterPro"/>
</dbReference>
<dbReference type="GO" id="GO:0006384">
    <property type="term" value="P:transcription initiation at RNA polymerase III promoter"/>
    <property type="evidence" value="ECO:0007669"/>
    <property type="project" value="InterPro"/>
</dbReference>
<reference evidence="2" key="2">
    <citation type="submission" date="2025-08" db="UniProtKB">
        <authorList>
            <consortium name="Ensembl"/>
        </authorList>
    </citation>
    <scope>IDENTIFICATION</scope>
</reference>
<name>A0A4W5L6C5_9TELE</name>
<dbReference type="PANTHER" id="PTHR15180:SF1">
    <property type="entry name" value="GENERAL TRANSCRIPTION FACTOR 3C POLYPEPTIDE 1"/>
    <property type="match status" value="1"/>
</dbReference>
<dbReference type="Proteomes" id="UP000314982">
    <property type="component" value="Unassembled WGS sequence"/>
</dbReference>
<feature type="compositionally biased region" description="Acidic residues" evidence="1">
    <location>
        <begin position="140"/>
        <end position="154"/>
    </location>
</feature>
<feature type="compositionally biased region" description="Polar residues" evidence="1">
    <location>
        <begin position="180"/>
        <end position="189"/>
    </location>
</feature>
<feature type="compositionally biased region" description="Low complexity" evidence="1">
    <location>
        <begin position="114"/>
        <end position="131"/>
    </location>
</feature>
<feature type="compositionally biased region" description="Low complexity" evidence="1">
    <location>
        <begin position="190"/>
        <end position="205"/>
    </location>
</feature>
<sequence>MEGRIMERDFLSQAYGIILSCGTKGISQSALRARMCIGKLESRMICRLLERTDMIKGFMEDEGRQRTTKYLSHLHVDESDLLQHLVKEQERSDRLRTVGGGGEGEGVPKTPAQTNPKTPVTPKTPANPKTPSLLEPLGNTEEEEEGERDEEDKDWEVKKKGKKGAKKNGKAKKVGKMSLLKQSKLNFLGTTHSTPIKSKTTPPTKGGANQEPELESGLSPGEEEESSKCCPDVALDQTESMFAGNSQAEDSVTVIEEIPGQKVGIPARRTAY</sequence>
<evidence type="ECO:0000313" key="3">
    <source>
        <dbReference type="Proteomes" id="UP000314982"/>
    </source>
</evidence>
<reference evidence="3" key="1">
    <citation type="submission" date="2018-06" db="EMBL/GenBank/DDBJ databases">
        <title>Genome assembly of Danube salmon.</title>
        <authorList>
            <person name="Macqueen D.J."/>
            <person name="Gundappa M.K."/>
        </authorList>
    </citation>
    <scope>NUCLEOTIDE SEQUENCE [LARGE SCALE GENOMIC DNA]</scope>
</reference>
<evidence type="ECO:0000256" key="1">
    <source>
        <dbReference type="SAM" id="MobiDB-lite"/>
    </source>
</evidence>
<dbReference type="GO" id="GO:0003677">
    <property type="term" value="F:DNA binding"/>
    <property type="evidence" value="ECO:0007669"/>
    <property type="project" value="InterPro"/>
</dbReference>
<protein>
    <submittedName>
        <fullName evidence="2">Uncharacterized protein</fullName>
    </submittedName>
</protein>
<dbReference type="GO" id="GO:0042791">
    <property type="term" value="P:5S class rRNA transcription by RNA polymerase III"/>
    <property type="evidence" value="ECO:0007669"/>
    <property type="project" value="TreeGrafter"/>
</dbReference>
<reference evidence="2" key="3">
    <citation type="submission" date="2025-09" db="UniProtKB">
        <authorList>
            <consortium name="Ensembl"/>
        </authorList>
    </citation>
    <scope>IDENTIFICATION</scope>
</reference>
<dbReference type="InterPro" id="IPR044210">
    <property type="entry name" value="Tfc3-like"/>
</dbReference>
<dbReference type="GeneTree" id="ENSGT00390000008664"/>
<accession>A0A4W5L6C5</accession>
<dbReference type="PROSITE" id="PS51257">
    <property type="entry name" value="PROKAR_LIPOPROTEIN"/>
    <property type="match status" value="1"/>
</dbReference>